<gene>
    <name evidence="2" type="ORF">ACFPER_02140</name>
</gene>
<evidence type="ECO:0000313" key="3">
    <source>
        <dbReference type="Proteomes" id="UP001595960"/>
    </source>
</evidence>
<name>A0ABV9R5I0_9MICO</name>
<reference evidence="3" key="1">
    <citation type="journal article" date="2019" name="Int. J. Syst. Evol. Microbiol.">
        <title>The Global Catalogue of Microorganisms (GCM) 10K type strain sequencing project: providing services to taxonomists for standard genome sequencing and annotation.</title>
        <authorList>
            <consortium name="The Broad Institute Genomics Platform"/>
            <consortium name="The Broad Institute Genome Sequencing Center for Infectious Disease"/>
            <person name="Wu L."/>
            <person name="Ma J."/>
        </authorList>
    </citation>
    <scope>NUCLEOTIDE SEQUENCE [LARGE SCALE GENOMIC DNA]</scope>
    <source>
        <strain evidence="3">CGMCC 1.12192</strain>
    </source>
</reference>
<feature type="region of interest" description="Disordered" evidence="1">
    <location>
        <begin position="48"/>
        <end position="68"/>
    </location>
</feature>
<organism evidence="2 3">
    <name type="scientific">Agromyces aurantiacus</name>
    <dbReference type="NCBI Taxonomy" id="165814"/>
    <lineage>
        <taxon>Bacteria</taxon>
        <taxon>Bacillati</taxon>
        <taxon>Actinomycetota</taxon>
        <taxon>Actinomycetes</taxon>
        <taxon>Micrococcales</taxon>
        <taxon>Microbacteriaceae</taxon>
        <taxon>Agromyces</taxon>
    </lineage>
</organism>
<accession>A0ABV9R5I0</accession>
<dbReference type="Proteomes" id="UP001595960">
    <property type="component" value="Unassembled WGS sequence"/>
</dbReference>
<dbReference type="RefSeq" id="WP_204395621.1">
    <property type="nucleotide sequence ID" value="NZ_JAFBBW010000001.1"/>
</dbReference>
<sequence>MNLEAGYIAQTLHLEDEAAALRLNEHRRIAAERRAEVPGAARRAGLLGRFGTRMSQPGGGAASARPAH</sequence>
<comment type="caution">
    <text evidence="2">The sequence shown here is derived from an EMBL/GenBank/DDBJ whole genome shotgun (WGS) entry which is preliminary data.</text>
</comment>
<evidence type="ECO:0000313" key="2">
    <source>
        <dbReference type="EMBL" id="MFC4827570.1"/>
    </source>
</evidence>
<proteinExistence type="predicted"/>
<evidence type="ECO:0000256" key="1">
    <source>
        <dbReference type="SAM" id="MobiDB-lite"/>
    </source>
</evidence>
<dbReference type="EMBL" id="JBHSJC010000001">
    <property type="protein sequence ID" value="MFC4827570.1"/>
    <property type="molecule type" value="Genomic_DNA"/>
</dbReference>
<protein>
    <submittedName>
        <fullName evidence="2">Uncharacterized protein</fullName>
    </submittedName>
</protein>
<keyword evidence="3" id="KW-1185">Reference proteome</keyword>